<dbReference type="PANTHER" id="PTHR48439:SF1">
    <property type="entry name" value="HEMIMETHYLATED DNA-BINDING DOMAIN-CONTAINING PROTEIN"/>
    <property type="match status" value="1"/>
</dbReference>
<sequence>MTYCKFHMGQLVDHQVHGYRGVVYGVDATFNLAEQQYQHLINAQVEMLQPWYLVMVDGSNKLAYIAESNLLVSTDHEHIEHPMLALVFTHFNGERYFLNESIH</sequence>
<evidence type="ECO:0000313" key="4">
    <source>
        <dbReference type="Proteomes" id="UP001201273"/>
    </source>
</evidence>
<name>A0ABS8WCY0_9GAMM</name>
<dbReference type="InterPro" id="IPR011722">
    <property type="entry name" value="Hemimethylated_DNA-bd_dom"/>
</dbReference>
<dbReference type="PANTHER" id="PTHR48439">
    <property type="entry name" value="HEMIMETHYLATED DNA-BINDING DOMAIN-CONTAINING PROTEIN"/>
    <property type="match status" value="1"/>
</dbReference>
<reference evidence="3 4" key="1">
    <citation type="journal article" date="2022" name="Environ. Microbiol. Rep.">
        <title>Eco-phylogenetic analyses reveal divergent evolution of vitamin B12 metabolism in the marine bacterial family 'Psychromonadaceae'.</title>
        <authorList>
            <person name="Jin X."/>
            <person name="Yang Y."/>
            <person name="Cao H."/>
            <person name="Gao B."/>
            <person name="Zhao Z."/>
        </authorList>
    </citation>
    <scope>NUCLEOTIDE SEQUENCE [LARGE SCALE GENOMIC DNA]</scope>
    <source>
        <strain evidence="3 4">MKS20</strain>
    </source>
</reference>
<evidence type="ECO:0000256" key="1">
    <source>
        <dbReference type="NCBIfam" id="TIGR02097"/>
    </source>
</evidence>
<dbReference type="RefSeq" id="WP_233053782.1">
    <property type="nucleotide sequence ID" value="NZ_JAIMJA010000016.1"/>
</dbReference>
<feature type="domain" description="Hemimethylated DNA-binding" evidence="2">
    <location>
        <begin position="3"/>
        <end position="99"/>
    </location>
</feature>
<dbReference type="Proteomes" id="UP001201273">
    <property type="component" value="Unassembled WGS sequence"/>
</dbReference>
<dbReference type="Gene3D" id="2.30.30.390">
    <property type="entry name" value="Hemimethylated DNA-binding domain"/>
    <property type="match status" value="1"/>
</dbReference>
<organism evidence="3 4">
    <name type="scientific">Motilimonas cestriensis</name>
    <dbReference type="NCBI Taxonomy" id="2742685"/>
    <lineage>
        <taxon>Bacteria</taxon>
        <taxon>Pseudomonadati</taxon>
        <taxon>Pseudomonadota</taxon>
        <taxon>Gammaproteobacteria</taxon>
        <taxon>Alteromonadales</taxon>
        <taxon>Alteromonadales genera incertae sedis</taxon>
        <taxon>Motilimonas</taxon>
    </lineage>
</organism>
<gene>
    <name evidence="3" type="primary">hspQ</name>
    <name evidence="3" type="ORF">K6Y31_15055</name>
</gene>
<dbReference type="SMART" id="SM00992">
    <property type="entry name" value="YccV-like"/>
    <property type="match status" value="1"/>
</dbReference>
<comment type="caution">
    <text evidence="3">The sequence shown here is derived from an EMBL/GenBank/DDBJ whole genome shotgun (WGS) entry which is preliminary data.</text>
</comment>
<keyword evidence="4" id="KW-1185">Reference proteome</keyword>
<proteinExistence type="predicted"/>
<dbReference type="SUPFAM" id="SSF141255">
    <property type="entry name" value="YccV-like"/>
    <property type="match status" value="1"/>
</dbReference>
<dbReference type="EMBL" id="JAIMJA010000016">
    <property type="protein sequence ID" value="MCE2596130.1"/>
    <property type="molecule type" value="Genomic_DNA"/>
</dbReference>
<protein>
    <recommendedName>
        <fullName evidence="1">Heat shock protein HspQ</fullName>
    </recommendedName>
</protein>
<dbReference type="Pfam" id="PF08755">
    <property type="entry name" value="YccV-like"/>
    <property type="match status" value="1"/>
</dbReference>
<dbReference type="InterPro" id="IPR053189">
    <property type="entry name" value="Clp_protease_adapter_ClpF"/>
</dbReference>
<accession>A0ABS8WCY0</accession>
<evidence type="ECO:0000313" key="3">
    <source>
        <dbReference type="EMBL" id="MCE2596130.1"/>
    </source>
</evidence>
<keyword evidence="3" id="KW-0346">Stress response</keyword>
<dbReference type="NCBIfam" id="TIGR02097">
    <property type="entry name" value="yccV"/>
    <property type="match status" value="1"/>
</dbReference>
<evidence type="ECO:0000259" key="2">
    <source>
        <dbReference type="SMART" id="SM00992"/>
    </source>
</evidence>
<dbReference type="InterPro" id="IPR036623">
    <property type="entry name" value="Hemimethylated_DNA-bd_sf"/>
</dbReference>